<evidence type="ECO:0000313" key="6">
    <source>
        <dbReference type="EMBL" id="CAH3110675.1"/>
    </source>
</evidence>
<organism evidence="6 7">
    <name type="scientific">Porites lobata</name>
    <dbReference type="NCBI Taxonomy" id="104759"/>
    <lineage>
        <taxon>Eukaryota</taxon>
        <taxon>Metazoa</taxon>
        <taxon>Cnidaria</taxon>
        <taxon>Anthozoa</taxon>
        <taxon>Hexacorallia</taxon>
        <taxon>Scleractinia</taxon>
        <taxon>Fungiina</taxon>
        <taxon>Poritidae</taxon>
        <taxon>Porites</taxon>
    </lineage>
</organism>
<evidence type="ECO:0000256" key="5">
    <source>
        <dbReference type="ARBA" id="ARBA00023289"/>
    </source>
</evidence>
<protein>
    <submittedName>
        <fullName evidence="6">Uncharacterized protein</fullName>
    </submittedName>
</protein>
<comment type="caution">
    <text evidence="6">The sequence shown here is derived from an EMBL/GenBank/DDBJ whole genome shotgun (WGS) entry which is preliminary data.</text>
</comment>
<keyword evidence="4" id="KW-0449">Lipoprotein</keyword>
<dbReference type="Proteomes" id="UP001159405">
    <property type="component" value="Unassembled WGS sequence"/>
</dbReference>
<evidence type="ECO:0000256" key="3">
    <source>
        <dbReference type="ARBA" id="ARBA00023134"/>
    </source>
</evidence>
<dbReference type="InterPro" id="IPR005225">
    <property type="entry name" value="Small_GTP-bd"/>
</dbReference>
<proteinExistence type="inferred from homology"/>
<dbReference type="InterPro" id="IPR027417">
    <property type="entry name" value="P-loop_NTPase"/>
</dbReference>
<gene>
    <name evidence="6" type="ORF">PLOB_00019648</name>
</gene>
<evidence type="ECO:0000313" key="7">
    <source>
        <dbReference type="Proteomes" id="UP001159405"/>
    </source>
</evidence>
<dbReference type="SMART" id="SM00174">
    <property type="entry name" value="RHO"/>
    <property type="match status" value="1"/>
</dbReference>
<dbReference type="Pfam" id="PF00071">
    <property type="entry name" value="Ras"/>
    <property type="match status" value="1"/>
</dbReference>
<comment type="similarity">
    <text evidence="1">Belongs to the small GTPase superfamily. Rab family.</text>
</comment>
<dbReference type="SUPFAM" id="SSF52540">
    <property type="entry name" value="P-loop containing nucleoside triphosphate hydrolases"/>
    <property type="match status" value="1"/>
</dbReference>
<dbReference type="NCBIfam" id="TIGR00231">
    <property type="entry name" value="small_GTP"/>
    <property type="match status" value="1"/>
</dbReference>
<dbReference type="EMBL" id="CALNXK010000023">
    <property type="protein sequence ID" value="CAH3110675.1"/>
    <property type="molecule type" value="Genomic_DNA"/>
</dbReference>
<name>A0ABN8NID8_9CNID</name>
<reference evidence="6 7" key="1">
    <citation type="submission" date="2022-05" db="EMBL/GenBank/DDBJ databases">
        <authorList>
            <consortium name="Genoscope - CEA"/>
            <person name="William W."/>
        </authorList>
    </citation>
    <scope>NUCLEOTIDE SEQUENCE [LARGE SCALE GENOMIC DNA]</scope>
</reference>
<dbReference type="Gene3D" id="3.40.50.300">
    <property type="entry name" value="P-loop containing nucleotide triphosphate hydrolases"/>
    <property type="match status" value="1"/>
</dbReference>
<dbReference type="SMART" id="SM00173">
    <property type="entry name" value="RAS"/>
    <property type="match status" value="1"/>
</dbReference>
<accession>A0ABN8NID8</accession>
<dbReference type="CDD" id="cd00154">
    <property type="entry name" value="Rab"/>
    <property type="match status" value="1"/>
</dbReference>
<dbReference type="InterPro" id="IPR001806">
    <property type="entry name" value="Small_GTPase"/>
</dbReference>
<dbReference type="PANTHER" id="PTHR47980">
    <property type="entry name" value="LD44762P"/>
    <property type="match status" value="1"/>
</dbReference>
<dbReference type="PROSITE" id="PS51419">
    <property type="entry name" value="RAB"/>
    <property type="match status" value="1"/>
</dbReference>
<dbReference type="PROSITE" id="PS51421">
    <property type="entry name" value="RAS"/>
    <property type="match status" value="1"/>
</dbReference>
<evidence type="ECO:0000256" key="2">
    <source>
        <dbReference type="ARBA" id="ARBA00022741"/>
    </source>
</evidence>
<keyword evidence="7" id="KW-1185">Reference proteome</keyword>
<sequence>MATGDTRQNDWVDYCFKVIIIGDYKVGKTSLLCRYTGREPPSDDCTMTLDFRAKTVKRKGKRVKLQIWDIAGQERFRTAVASYYRGALGVLLVYDVTNRQSFQNIGYWHEEMKRFCDPDAQGILVGNRCKSHLRDVQPEEGRQLAEHLQVPFCEISTAKNINIKECFDELVDSLLDGIERMQQMRELTTLVLPASGEEVRSTDACSCTLL</sequence>
<keyword evidence="2" id="KW-0547">Nucleotide-binding</keyword>
<dbReference type="InterPro" id="IPR050305">
    <property type="entry name" value="Small_GTPase_Rab"/>
</dbReference>
<evidence type="ECO:0000256" key="4">
    <source>
        <dbReference type="ARBA" id="ARBA00023288"/>
    </source>
</evidence>
<dbReference type="SMART" id="SM00175">
    <property type="entry name" value="RAB"/>
    <property type="match status" value="1"/>
</dbReference>
<keyword evidence="3" id="KW-0342">GTP-binding</keyword>
<keyword evidence="5" id="KW-0636">Prenylation</keyword>
<evidence type="ECO:0000256" key="1">
    <source>
        <dbReference type="ARBA" id="ARBA00006270"/>
    </source>
</evidence>
<dbReference type="PRINTS" id="PR00449">
    <property type="entry name" value="RASTRNSFRMNG"/>
</dbReference>